<sequence length="503" mass="58074">MMLNVLSQQTPKSSRKLEFREQFSPRLISALYKNFKDANSAILELIDNAIDDRIPGKLFVITVEVHGNKITIINKGGKGMGPRELEVFFIWGQSKKRGKLGRYGQGGKAAMGYLGKSWKISTTKAGDKNEYIIEEKNWDDRSGGMKRYIPLVIPARLIEDGVVQIDIWNLKKKIHKKELAIELSNVYRPLIQSEEVRIIVNGKRLMPFPIPLYWPEDKISFKVNGKNNIYGWLSILEAGSSIRGGVRCYEYGRLISDKEFFGQKGPTYKESLDSLIGELYIDFEIPLLMNKTDFDRDSESWKKIKHEMQILLEPYIQSLLDTPERDLPSEKEIKAVEDAGNTWKEFLKYLLYQQKEGTLPGLPIDIGQKPPTPRKENRNDTEQEEMKIIEKSQYNPATPPPLDKIGARKRTGGYLRPIPKPLPETDRYQIGEENGEKVIFINTRFPIYKLRRNQLHLYTCETLVCEYAKSEDPESQTVKEYIEDMNEMLKNLGIFIKTKKIKI</sequence>
<evidence type="ECO:0000313" key="2">
    <source>
        <dbReference type="EMBL" id="KKQ89974.1"/>
    </source>
</evidence>
<name>A0A0G0NVQ9_9BACT</name>
<evidence type="ECO:0000256" key="1">
    <source>
        <dbReference type="SAM" id="MobiDB-lite"/>
    </source>
</evidence>
<evidence type="ECO:0000313" key="3">
    <source>
        <dbReference type="Proteomes" id="UP000034893"/>
    </source>
</evidence>
<reference evidence="2 3" key="1">
    <citation type="journal article" date="2015" name="Nature">
        <title>rRNA introns, odd ribosomes, and small enigmatic genomes across a large radiation of phyla.</title>
        <authorList>
            <person name="Brown C.T."/>
            <person name="Hug L.A."/>
            <person name="Thomas B.C."/>
            <person name="Sharon I."/>
            <person name="Castelle C.J."/>
            <person name="Singh A."/>
            <person name="Wilkins M.J."/>
            <person name="Williams K.H."/>
            <person name="Banfield J.F."/>
        </authorList>
    </citation>
    <scope>NUCLEOTIDE SEQUENCE [LARGE SCALE GENOMIC DNA]</scope>
</reference>
<dbReference type="SUPFAM" id="SSF55874">
    <property type="entry name" value="ATPase domain of HSP90 chaperone/DNA topoisomerase II/histidine kinase"/>
    <property type="match status" value="1"/>
</dbReference>
<feature type="compositionally biased region" description="Basic and acidic residues" evidence="1">
    <location>
        <begin position="373"/>
        <end position="390"/>
    </location>
</feature>
<feature type="region of interest" description="Disordered" evidence="1">
    <location>
        <begin position="361"/>
        <end position="423"/>
    </location>
</feature>
<accession>A0A0G0NVQ9</accession>
<dbReference type="EMBL" id="LBVP01000004">
    <property type="protein sequence ID" value="KKQ89974.1"/>
    <property type="molecule type" value="Genomic_DNA"/>
</dbReference>
<gene>
    <name evidence="2" type="ORF">UT12_C0004G0004</name>
</gene>
<dbReference type="InterPro" id="IPR036890">
    <property type="entry name" value="HATPase_C_sf"/>
</dbReference>
<dbReference type="Gene3D" id="3.30.565.10">
    <property type="entry name" value="Histidine kinase-like ATPase, C-terminal domain"/>
    <property type="match status" value="1"/>
</dbReference>
<proteinExistence type="predicted"/>
<organism evidence="2 3">
    <name type="scientific">Candidatus Curtissbacteria bacterium GW2011_GWC2_38_9</name>
    <dbReference type="NCBI Taxonomy" id="1618414"/>
    <lineage>
        <taxon>Bacteria</taxon>
        <taxon>Candidatus Curtissiibacteriota</taxon>
    </lineage>
</organism>
<dbReference type="AlphaFoldDB" id="A0A0G0NVQ9"/>
<comment type="caution">
    <text evidence="2">The sequence shown here is derived from an EMBL/GenBank/DDBJ whole genome shotgun (WGS) entry which is preliminary data.</text>
</comment>
<protein>
    <submittedName>
        <fullName evidence="2">Uncharacterized protein</fullName>
    </submittedName>
</protein>
<dbReference type="Proteomes" id="UP000034893">
    <property type="component" value="Unassembled WGS sequence"/>
</dbReference>
<dbReference type="Pfam" id="PF13589">
    <property type="entry name" value="HATPase_c_3"/>
    <property type="match status" value="1"/>
</dbReference>